<dbReference type="InterPro" id="IPR010994">
    <property type="entry name" value="RuvA_2-like"/>
</dbReference>
<dbReference type="InterPro" id="IPR001679">
    <property type="entry name" value="DNA_ligase"/>
</dbReference>
<evidence type="ECO:0000313" key="15">
    <source>
        <dbReference type="EMBL" id="MET3617342.1"/>
    </source>
</evidence>
<dbReference type="SUPFAM" id="SSF52113">
    <property type="entry name" value="BRCT domain"/>
    <property type="match status" value="1"/>
</dbReference>
<protein>
    <recommendedName>
        <fullName evidence="12">DNA ligase</fullName>
        <ecNumber evidence="12">6.5.1.2</ecNumber>
    </recommendedName>
    <alternativeName>
        <fullName evidence="12">Polydeoxyribonucleotide synthase [NAD(+)]</fullName>
    </alternativeName>
</protein>
<sequence length="664" mass="75701">MDKIHEMEKLIEQINKLNYHYYTLDDPIVSDKEYDEVYNKLLSLEKETGTVLEYSPTTRVGGDILEKFEKHIHLGRLYSLDKAQSENELKNWYNRVVNFVKEYNKNHKNQLPNPEFIIEFKFDGLTINLTYKNGKLVMASTRGNGIVGEEILDQIKTIYSVPLKINYSKTLEIQGEGLMPLSELAKYNEQNEEKLKNARNAAAGALRNLNPMETKKRNLTAFFYNIGYTEEDMFKSDDEMKSFLKNEGFKISSINFKVNNFDDIIAEIQKIGENRNKLDILIDGVTIKVNDFNTRKLMGYTNKFPRWAIAYKFEAEESSTVLREVIWNVGRTSKVTPTAILDPVEIGGVTIRRATLNNYDDIVRKKVKIGSRVLIRRSNDVIPEIMGALPTETDTEEIKKPTHCPSCNYPLYQDGVHIFCPNTLSCVPQLVSRLTHFASRDAMDILGFSEKTIEKLMSTTHLREIPDIYRLEADDLMKIEGFKEKRTKNILNAIEDSKDVELENFIYALGILNVGIKTARDLANHYKSFDNLKKASAEDLIQIGDIGEITAAEIVKFFNNDINKKAIKELLDLGVRPKYSGQENTEQKLIGKTFVITGTLTKPRKEIEELLINEGAKVTGSVTKNTDYLLMGENPGSKYNKAKELGTEIIDINTLDKIIGGSNE</sequence>
<dbReference type="PANTHER" id="PTHR23389">
    <property type="entry name" value="CHROMOSOME TRANSMISSION FIDELITY FACTOR 18"/>
    <property type="match status" value="1"/>
</dbReference>
<dbReference type="InterPro" id="IPR036420">
    <property type="entry name" value="BRCT_dom_sf"/>
</dbReference>
<dbReference type="InterPro" id="IPR003583">
    <property type="entry name" value="Hlx-hairpin-Hlx_DNA-bd_motif"/>
</dbReference>
<dbReference type="Pfam" id="PF12826">
    <property type="entry name" value="HHH_2"/>
    <property type="match status" value="1"/>
</dbReference>
<dbReference type="PIRSF" id="PIRSF001604">
    <property type="entry name" value="LigA"/>
    <property type="match status" value="1"/>
</dbReference>
<reference evidence="15 16" key="1">
    <citation type="submission" date="2024-06" db="EMBL/GenBank/DDBJ databases">
        <title>Genomic Encyclopedia of Type Strains, Phase IV (KMG-IV): sequencing the most valuable type-strain genomes for metagenomic binning, comparative biology and taxonomic classification.</title>
        <authorList>
            <person name="Goeker M."/>
        </authorList>
    </citation>
    <scope>NUCLEOTIDE SEQUENCE [LARGE SCALE GENOMIC DNA]</scope>
    <source>
        <strain evidence="15 16">DSM 21460</strain>
    </source>
</reference>
<proteinExistence type="inferred from homology"/>
<keyword evidence="5 12" id="KW-0227">DNA damage</keyword>
<dbReference type="Gene3D" id="1.10.150.20">
    <property type="entry name" value="5' to 3' exonuclease, C-terminal subdomain"/>
    <property type="match status" value="2"/>
</dbReference>
<dbReference type="InterPro" id="IPR013840">
    <property type="entry name" value="DNAligase_N"/>
</dbReference>
<name>A0ABV2J983_9FIRM</name>
<feature type="coiled-coil region" evidence="13">
    <location>
        <begin position="181"/>
        <end position="208"/>
    </location>
</feature>
<keyword evidence="2 12" id="KW-0436">Ligase</keyword>
<evidence type="ECO:0000256" key="12">
    <source>
        <dbReference type="HAMAP-Rule" id="MF_01588"/>
    </source>
</evidence>
<dbReference type="Pfam" id="PF01653">
    <property type="entry name" value="DNA_ligase_aden"/>
    <property type="match status" value="1"/>
</dbReference>
<evidence type="ECO:0000256" key="11">
    <source>
        <dbReference type="ARBA" id="ARBA00034005"/>
    </source>
</evidence>
<dbReference type="InterPro" id="IPR013839">
    <property type="entry name" value="DNAligase_adenylation"/>
</dbReference>
<feature type="binding site" evidence="12">
    <location>
        <position position="142"/>
    </location>
    <ligand>
        <name>NAD(+)</name>
        <dbReference type="ChEBI" id="CHEBI:57540"/>
    </ligand>
</feature>
<gene>
    <name evidence="12" type="primary">ligA</name>
    <name evidence="15" type="ORF">ABID14_000971</name>
</gene>
<evidence type="ECO:0000256" key="1">
    <source>
        <dbReference type="ARBA" id="ARBA00004067"/>
    </source>
</evidence>
<dbReference type="SMART" id="SM00292">
    <property type="entry name" value="BRCT"/>
    <property type="match status" value="1"/>
</dbReference>
<dbReference type="SUPFAM" id="SSF47781">
    <property type="entry name" value="RuvA domain 2-like"/>
    <property type="match status" value="1"/>
</dbReference>
<evidence type="ECO:0000256" key="7">
    <source>
        <dbReference type="ARBA" id="ARBA00022842"/>
    </source>
</evidence>
<dbReference type="EC" id="6.5.1.2" evidence="12"/>
<evidence type="ECO:0000313" key="16">
    <source>
        <dbReference type="Proteomes" id="UP001549162"/>
    </source>
</evidence>
<dbReference type="EMBL" id="JBEPMA010000004">
    <property type="protein sequence ID" value="MET3617342.1"/>
    <property type="molecule type" value="Genomic_DNA"/>
</dbReference>
<evidence type="ECO:0000256" key="5">
    <source>
        <dbReference type="ARBA" id="ARBA00022763"/>
    </source>
</evidence>
<dbReference type="InterPro" id="IPR012340">
    <property type="entry name" value="NA-bd_OB-fold"/>
</dbReference>
<keyword evidence="10 12" id="KW-0464">Manganese</keyword>
<dbReference type="InterPro" id="IPR004150">
    <property type="entry name" value="NAD_DNA_ligase_OB"/>
</dbReference>
<keyword evidence="4 12" id="KW-0479">Metal-binding</keyword>
<dbReference type="NCBIfam" id="TIGR00575">
    <property type="entry name" value="dnlj"/>
    <property type="match status" value="1"/>
</dbReference>
<dbReference type="RefSeq" id="WP_354367698.1">
    <property type="nucleotide sequence ID" value="NZ_JBEPMA010000004.1"/>
</dbReference>
<dbReference type="Gene3D" id="3.40.50.10190">
    <property type="entry name" value="BRCT domain"/>
    <property type="match status" value="1"/>
</dbReference>
<comment type="caution">
    <text evidence="15">The sequence shown here is derived from an EMBL/GenBank/DDBJ whole genome shotgun (WGS) entry which is preliminary data.</text>
</comment>
<dbReference type="Pfam" id="PF14520">
    <property type="entry name" value="HHH_5"/>
    <property type="match status" value="1"/>
</dbReference>
<dbReference type="Gene3D" id="1.10.287.610">
    <property type="entry name" value="Helix hairpin bin"/>
    <property type="match status" value="1"/>
</dbReference>
<feature type="binding site" evidence="12">
    <location>
        <position position="404"/>
    </location>
    <ligand>
        <name>Zn(2+)</name>
        <dbReference type="ChEBI" id="CHEBI:29105"/>
    </ligand>
</feature>
<comment type="catalytic activity">
    <reaction evidence="11 12">
        <text>NAD(+) + (deoxyribonucleotide)n-3'-hydroxyl + 5'-phospho-(deoxyribonucleotide)m = (deoxyribonucleotide)n+m + AMP + beta-nicotinamide D-nucleotide.</text>
        <dbReference type="EC" id="6.5.1.2"/>
    </reaction>
</comment>
<keyword evidence="7 12" id="KW-0460">Magnesium</keyword>
<dbReference type="Pfam" id="PF03120">
    <property type="entry name" value="OB_DNA_ligase"/>
    <property type="match status" value="1"/>
</dbReference>
<dbReference type="InterPro" id="IPR001357">
    <property type="entry name" value="BRCT_dom"/>
</dbReference>
<dbReference type="PROSITE" id="PS50172">
    <property type="entry name" value="BRCT"/>
    <property type="match status" value="1"/>
</dbReference>
<feature type="binding site" evidence="12">
    <location>
        <begin position="79"/>
        <end position="80"/>
    </location>
    <ligand>
        <name>NAD(+)</name>
        <dbReference type="ChEBI" id="CHEBI:57540"/>
    </ligand>
</feature>
<keyword evidence="13" id="KW-0175">Coiled coil</keyword>
<evidence type="ECO:0000256" key="3">
    <source>
        <dbReference type="ARBA" id="ARBA00022705"/>
    </source>
</evidence>
<feature type="binding site" evidence="12">
    <location>
        <begin position="31"/>
        <end position="35"/>
    </location>
    <ligand>
        <name>NAD(+)</name>
        <dbReference type="ChEBI" id="CHEBI:57540"/>
    </ligand>
</feature>
<evidence type="ECO:0000256" key="13">
    <source>
        <dbReference type="SAM" id="Coils"/>
    </source>
</evidence>
<evidence type="ECO:0000256" key="9">
    <source>
        <dbReference type="ARBA" id="ARBA00023204"/>
    </source>
</evidence>
<dbReference type="GO" id="GO:0003911">
    <property type="term" value="F:DNA ligase (NAD+) activity"/>
    <property type="evidence" value="ECO:0007669"/>
    <property type="project" value="UniProtKB-EC"/>
</dbReference>
<evidence type="ECO:0000256" key="8">
    <source>
        <dbReference type="ARBA" id="ARBA00023027"/>
    </source>
</evidence>
<feature type="binding site" evidence="12">
    <location>
        <position position="119"/>
    </location>
    <ligand>
        <name>NAD(+)</name>
        <dbReference type="ChEBI" id="CHEBI:57540"/>
    </ligand>
</feature>
<dbReference type="Gene3D" id="2.40.50.140">
    <property type="entry name" value="Nucleic acid-binding proteins"/>
    <property type="match status" value="1"/>
</dbReference>
<keyword evidence="8 12" id="KW-0520">NAD</keyword>
<dbReference type="CDD" id="cd17748">
    <property type="entry name" value="BRCT_DNA_ligase_like"/>
    <property type="match status" value="1"/>
</dbReference>
<feature type="binding site" evidence="12">
    <location>
        <position position="312"/>
    </location>
    <ligand>
        <name>NAD(+)</name>
        <dbReference type="ChEBI" id="CHEBI:57540"/>
    </ligand>
</feature>
<feature type="binding site" evidence="12">
    <location>
        <position position="288"/>
    </location>
    <ligand>
        <name>NAD(+)</name>
        <dbReference type="ChEBI" id="CHEBI:57540"/>
    </ligand>
</feature>
<keyword evidence="16" id="KW-1185">Reference proteome</keyword>
<dbReference type="Proteomes" id="UP001549162">
    <property type="component" value="Unassembled WGS sequence"/>
</dbReference>
<dbReference type="HAMAP" id="MF_01588">
    <property type="entry name" value="DNA_ligase_A"/>
    <property type="match status" value="1"/>
</dbReference>
<evidence type="ECO:0000256" key="4">
    <source>
        <dbReference type="ARBA" id="ARBA00022723"/>
    </source>
</evidence>
<feature type="binding site" evidence="12">
    <location>
        <position position="176"/>
    </location>
    <ligand>
        <name>NAD(+)</name>
        <dbReference type="ChEBI" id="CHEBI:57540"/>
    </ligand>
</feature>
<evidence type="ECO:0000256" key="2">
    <source>
        <dbReference type="ARBA" id="ARBA00022598"/>
    </source>
</evidence>
<keyword evidence="6 12" id="KW-0862">Zinc</keyword>
<evidence type="ECO:0000259" key="14">
    <source>
        <dbReference type="PROSITE" id="PS50172"/>
    </source>
</evidence>
<dbReference type="CDD" id="cd00114">
    <property type="entry name" value="LIGANc"/>
    <property type="match status" value="1"/>
</dbReference>
<feature type="domain" description="BRCT" evidence="14">
    <location>
        <begin position="584"/>
        <end position="656"/>
    </location>
</feature>
<keyword evidence="9 12" id="KW-0234">DNA repair</keyword>
<comment type="cofactor">
    <cofactor evidence="12">
        <name>Mg(2+)</name>
        <dbReference type="ChEBI" id="CHEBI:18420"/>
    </cofactor>
    <cofactor evidence="12">
        <name>Mn(2+)</name>
        <dbReference type="ChEBI" id="CHEBI:29035"/>
    </cofactor>
</comment>
<evidence type="ECO:0000256" key="6">
    <source>
        <dbReference type="ARBA" id="ARBA00022833"/>
    </source>
</evidence>
<accession>A0ABV2J983</accession>
<dbReference type="NCBIfam" id="NF005932">
    <property type="entry name" value="PRK07956.1"/>
    <property type="match status" value="1"/>
</dbReference>
<dbReference type="InterPro" id="IPR041663">
    <property type="entry name" value="DisA/LigA_HHH"/>
</dbReference>
<dbReference type="Pfam" id="PF00533">
    <property type="entry name" value="BRCT"/>
    <property type="match status" value="1"/>
</dbReference>
<feature type="binding site" evidence="12">
    <location>
        <position position="426"/>
    </location>
    <ligand>
        <name>Zn(2+)</name>
        <dbReference type="ChEBI" id="CHEBI:29105"/>
    </ligand>
</feature>
<feature type="binding site" evidence="12">
    <location>
        <position position="407"/>
    </location>
    <ligand>
        <name>Zn(2+)</name>
        <dbReference type="ChEBI" id="CHEBI:29105"/>
    </ligand>
</feature>
<dbReference type="Gene3D" id="3.30.470.30">
    <property type="entry name" value="DNA ligase/mRNA capping enzyme"/>
    <property type="match status" value="1"/>
</dbReference>
<dbReference type="SUPFAM" id="SSF50249">
    <property type="entry name" value="Nucleic acid-binding proteins"/>
    <property type="match status" value="1"/>
</dbReference>
<dbReference type="SMART" id="SM00278">
    <property type="entry name" value="HhH1"/>
    <property type="match status" value="4"/>
</dbReference>
<dbReference type="PANTHER" id="PTHR23389:SF9">
    <property type="entry name" value="DNA LIGASE"/>
    <property type="match status" value="1"/>
</dbReference>
<feature type="active site" description="N6-AMP-lysine intermediate" evidence="12">
    <location>
        <position position="121"/>
    </location>
</feature>
<dbReference type="SUPFAM" id="SSF56091">
    <property type="entry name" value="DNA ligase/mRNA capping enzyme, catalytic domain"/>
    <property type="match status" value="1"/>
</dbReference>
<comment type="function">
    <text evidence="1 12">DNA ligase that catalyzes the formation of phosphodiester linkages between 5'-phosphoryl and 3'-hydroxyl groups in double-stranded DNA using NAD as a coenzyme and as the energy source for the reaction. It is essential for DNA replication and repair of damaged DNA.</text>
</comment>
<keyword evidence="3 12" id="KW-0235">DNA replication</keyword>
<dbReference type="SMART" id="SM00532">
    <property type="entry name" value="LIGANc"/>
    <property type="match status" value="1"/>
</dbReference>
<feature type="binding site" evidence="12">
    <location>
        <position position="420"/>
    </location>
    <ligand>
        <name>Zn(2+)</name>
        <dbReference type="ChEBI" id="CHEBI:29105"/>
    </ligand>
</feature>
<organism evidence="15 16">
    <name type="scientific">Peptoniphilus olsenii</name>
    <dbReference type="NCBI Taxonomy" id="411570"/>
    <lineage>
        <taxon>Bacteria</taxon>
        <taxon>Bacillati</taxon>
        <taxon>Bacillota</taxon>
        <taxon>Tissierellia</taxon>
        <taxon>Tissierellales</taxon>
        <taxon>Peptoniphilaceae</taxon>
        <taxon>Peptoniphilus</taxon>
    </lineage>
</organism>
<comment type="similarity">
    <text evidence="12">Belongs to the NAD-dependent DNA ligase family. LigA subfamily.</text>
</comment>
<evidence type="ECO:0000256" key="10">
    <source>
        <dbReference type="ARBA" id="ARBA00023211"/>
    </source>
</evidence>